<feature type="transmembrane region" description="Helical" evidence="6">
    <location>
        <begin position="12"/>
        <end position="33"/>
    </location>
</feature>
<protein>
    <recommendedName>
        <fullName evidence="9">Polysaccharide biosynthesis protein C-terminal domain-containing protein</fullName>
    </recommendedName>
</protein>
<dbReference type="RefSeq" id="WP_122636082.1">
    <property type="nucleotide sequence ID" value="NZ_QWIU01000002.1"/>
</dbReference>
<feature type="transmembrane region" description="Helical" evidence="6">
    <location>
        <begin position="320"/>
        <end position="340"/>
    </location>
</feature>
<comment type="caution">
    <text evidence="7">The sequence shown here is derived from an EMBL/GenBank/DDBJ whole genome shotgun (WGS) entry which is preliminary data.</text>
</comment>
<dbReference type="PANTHER" id="PTHR30250:SF11">
    <property type="entry name" value="O-ANTIGEN TRANSPORTER-RELATED"/>
    <property type="match status" value="1"/>
</dbReference>
<dbReference type="EMBL" id="QWIU01000002">
    <property type="protein sequence ID" value="RNA61979.1"/>
    <property type="molecule type" value="Genomic_DNA"/>
</dbReference>
<evidence type="ECO:0008006" key="9">
    <source>
        <dbReference type="Google" id="ProtNLM"/>
    </source>
</evidence>
<feature type="transmembrane region" description="Helical" evidence="6">
    <location>
        <begin position="45"/>
        <end position="70"/>
    </location>
</feature>
<feature type="transmembrane region" description="Helical" evidence="6">
    <location>
        <begin position="241"/>
        <end position="257"/>
    </location>
</feature>
<evidence type="ECO:0000256" key="5">
    <source>
        <dbReference type="ARBA" id="ARBA00023136"/>
    </source>
</evidence>
<dbReference type="Proteomes" id="UP000278775">
    <property type="component" value="Unassembled WGS sequence"/>
</dbReference>
<dbReference type="OrthoDB" id="582032at2"/>
<reference evidence="7 8" key="1">
    <citation type="submission" date="2018-08" db="EMBL/GenBank/DDBJ databases">
        <title>Chryseobacterium nematophagum: a novel matrix digesting pathogen of nematodes.</title>
        <authorList>
            <person name="Page A."/>
            <person name="Roberts M."/>
            <person name="Felix M.-A."/>
            <person name="Weir W."/>
        </authorList>
    </citation>
    <scope>NUCLEOTIDE SEQUENCE [LARGE SCALE GENOMIC DNA]</scope>
    <source>
        <strain evidence="7 8">JUb129</strain>
    </source>
</reference>
<gene>
    <name evidence="7" type="ORF">D1631_08540</name>
</gene>
<sequence length="408" mass="46623">MKKIKEILSKPSSWVLADQLIFSGSNFLLTFLLARQLSISDFGLFSSILLVTYLLVGICNAIIVQPFQILSAKGMSEKSLGFVFQASLFLIFIIIVLLVTVHFLPIAAIEFFTKSLSAIILFTTGYIFQDFLRKILLTIDRIKLVILMDSIFLIVFPLLYFEKSMDVFKSLHYIGIVNLLASIPGILFFLRNSHFNLKNGSLIRYHFQEGKWLLSASIIQWFSSNFFTLVAGIYLGINALGALRLVQSFFGVINILLQTVENYYLPKTAQLYYQNKVKEKKALLKNMSKGMLGLGIFITSFFFLSDHLIVLIGGQKYQQYGYVIKLISVLYIFILYSYPTRISIRVLEQNKAFFIGYCISFAFSLISFHFLLKYGELYGAVAGLVMNQIVMLVYWKILLNKKQISVWA</sequence>
<evidence type="ECO:0000313" key="8">
    <source>
        <dbReference type="Proteomes" id="UP000278775"/>
    </source>
</evidence>
<evidence type="ECO:0000313" key="7">
    <source>
        <dbReference type="EMBL" id="RNA61979.1"/>
    </source>
</evidence>
<dbReference type="PANTHER" id="PTHR30250">
    <property type="entry name" value="PST FAMILY PREDICTED COLANIC ACID TRANSPORTER"/>
    <property type="match status" value="1"/>
</dbReference>
<feature type="transmembrane region" description="Helical" evidence="6">
    <location>
        <begin position="377"/>
        <end position="395"/>
    </location>
</feature>
<keyword evidence="4 6" id="KW-1133">Transmembrane helix</keyword>
<evidence type="ECO:0000256" key="4">
    <source>
        <dbReference type="ARBA" id="ARBA00022989"/>
    </source>
</evidence>
<feature type="transmembrane region" description="Helical" evidence="6">
    <location>
        <begin position="111"/>
        <end position="132"/>
    </location>
</feature>
<dbReference type="InterPro" id="IPR050833">
    <property type="entry name" value="Poly_Biosynth_Transport"/>
</dbReference>
<name>A0A3M7TH59_9FLAO</name>
<feature type="transmembrane region" description="Helical" evidence="6">
    <location>
        <begin position="173"/>
        <end position="191"/>
    </location>
</feature>
<accession>A0A3M7TH59</accession>
<dbReference type="AlphaFoldDB" id="A0A3M7TH59"/>
<proteinExistence type="predicted"/>
<feature type="transmembrane region" description="Helical" evidence="6">
    <location>
        <begin position="82"/>
        <end position="105"/>
    </location>
</feature>
<keyword evidence="5 6" id="KW-0472">Membrane</keyword>
<organism evidence="7 8">
    <name type="scientific">Chryseobacterium nematophagum</name>
    <dbReference type="NCBI Taxonomy" id="2305228"/>
    <lineage>
        <taxon>Bacteria</taxon>
        <taxon>Pseudomonadati</taxon>
        <taxon>Bacteroidota</taxon>
        <taxon>Flavobacteriia</taxon>
        <taxon>Flavobacteriales</taxon>
        <taxon>Weeksellaceae</taxon>
        <taxon>Chryseobacterium group</taxon>
        <taxon>Chryseobacterium</taxon>
    </lineage>
</organism>
<evidence type="ECO:0000256" key="3">
    <source>
        <dbReference type="ARBA" id="ARBA00022692"/>
    </source>
</evidence>
<evidence type="ECO:0000256" key="1">
    <source>
        <dbReference type="ARBA" id="ARBA00004651"/>
    </source>
</evidence>
<keyword evidence="2" id="KW-1003">Cell membrane</keyword>
<feature type="transmembrane region" description="Helical" evidence="6">
    <location>
        <begin position="212"/>
        <end position="235"/>
    </location>
</feature>
<evidence type="ECO:0000256" key="6">
    <source>
        <dbReference type="SAM" id="Phobius"/>
    </source>
</evidence>
<comment type="subcellular location">
    <subcellularLocation>
        <location evidence="1">Cell membrane</location>
        <topology evidence="1">Multi-pass membrane protein</topology>
    </subcellularLocation>
</comment>
<evidence type="ECO:0000256" key="2">
    <source>
        <dbReference type="ARBA" id="ARBA00022475"/>
    </source>
</evidence>
<keyword evidence="3 6" id="KW-0812">Transmembrane</keyword>
<dbReference type="GO" id="GO:0005886">
    <property type="term" value="C:plasma membrane"/>
    <property type="evidence" value="ECO:0007669"/>
    <property type="project" value="UniProtKB-SubCell"/>
</dbReference>
<feature type="transmembrane region" description="Helical" evidence="6">
    <location>
        <begin position="144"/>
        <end position="161"/>
    </location>
</feature>
<feature type="transmembrane region" description="Helical" evidence="6">
    <location>
        <begin position="352"/>
        <end position="371"/>
    </location>
</feature>
<feature type="transmembrane region" description="Helical" evidence="6">
    <location>
        <begin position="290"/>
        <end position="314"/>
    </location>
</feature>